<evidence type="ECO:0000259" key="2">
    <source>
        <dbReference type="PROSITE" id="PS50011"/>
    </source>
</evidence>
<accession>A0A1Y2LHN7</accession>
<evidence type="ECO:0000313" key="3">
    <source>
        <dbReference type="EMBL" id="OSS43401.1"/>
    </source>
</evidence>
<dbReference type="GO" id="GO:0005524">
    <property type="term" value="F:ATP binding"/>
    <property type="evidence" value="ECO:0007669"/>
    <property type="project" value="InterPro"/>
</dbReference>
<dbReference type="InterPro" id="IPR000719">
    <property type="entry name" value="Prot_kinase_dom"/>
</dbReference>
<evidence type="ECO:0000256" key="1">
    <source>
        <dbReference type="SAM" id="MobiDB-lite"/>
    </source>
</evidence>
<keyword evidence="4" id="KW-1185">Reference proteome</keyword>
<feature type="region of interest" description="Disordered" evidence="1">
    <location>
        <begin position="213"/>
        <end position="244"/>
    </location>
</feature>
<proteinExistence type="predicted"/>
<dbReference type="GO" id="GO:0004672">
    <property type="term" value="F:protein kinase activity"/>
    <property type="evidence" value="ECO:0007669"/>
    <property type="project" value="InterPro"/>
</dbReference>
<reference evidence="3 4" key="1">
    <citation type="journal article" date="2017" name="Genome Announc.">
        <title>Genome sequence of the saprophytic ascomycete Epicoccum nigrum ICMP 19927 strain isolated from New Zealand.</title>
        <authorList>
            <person name="Fokin M."/>
            <person name="Fleetwood D."/>
            <person name="Weir B.S."/>
            <person name="Villas-Boas S.G."/>
        </authorList>
    </citation>
    <scope>NUCLEOTIDE SEQUENCE [LARGE SCALE GENOMIC DNA]</scope>
    <source>
        <strain evidence="3 4">ICMP 19927</strain>
    </source>
</reference>
<dbReference type="InParanoid" id="A0A1Y2LHN7"/>
<feature type="compositionally biased region" description="Acidic residues" evidence="1">
    <location>
        <begin position="222"/>
        <end position="234"/>
    </location>
</feature>
<dbReference type="Proteomes" id="UP000193240">
    <property type="component" value="Unassembled WGS sequence"/>
</dbReference>
<dbReference type="Gene3D" id="1.10.510.10">
    <property type="entry name" value="Transferase(Phosphotransferase) domain 1"/>
    <property type="match status" value="1"/>
</dbReference>
<feature type="domain" description="Protein kinase" evidence="2">
    <location>
        <begin position="1"/>
        <end position="244"/>
    </location>
</feature>
<dbReference type="STRING" id="105696.A0A1Y2LHN7"/>
<sequence length="244" mass="27938">MGKYTGSTEAENVFMKQQTFLEESDYNDSRYANLTAQEISRCEEVAANPHENLARYLGVETEVISGVERVIRIAYKRYTMDLDTFVLEKRLLKKDNLDLIVQGLRNGMQHLHKLGLVHCDLWPLNVFVTCREEDGKLMLKEVVIGDFDASLKIGEPVALKRACEESWPPEVKWRDLAAPHIDQWSLQKMENWLGDWLKENGLDEYVRDSAAYTSPLWPDPSDSSDAETADETVDDLQGNGPIEW</sequence>
<organism evidence="3 4">
    <name type="scientific">Epicoccum nigrum</name>
    <name type="common">Soil fungus</name>
    <name type="synonym">Epicoccum purpurascens</name>
    <dbReference type="NCBI Taxonomy" id="105696"/>
    <lineage>
        <taxon>Eukaryota</taxon>
        <taxon>Fungi</taxon>
        <taxon>Dikarya</taxon>
        <taxon>Ascomycota</taxon>
        <taxon>Pezizomycotina</taxon>
        <taxon>Dothideomycetes</taxon>
        <taxon>Pleosporomycetidae</taxon>
        <taxon>Pleosporales</taxon>
        <taxon>Pleosporineae</taxon>
        <taxon>Didymellaceae</taxon>
        <taxon>Epicoccum</taxon>
    </lineage>
</organism>
<dbReference type="SUPFAM" id="SSF56112">
    <property type="entry name" value="Protein kinase-like (PK-like)"/>
    <property type="match status" value="1"/>
</dbReference>
<gene>
    <name evidence="3" type="ORF">B5807_12013</name>
</gene>
<dbReference type="InterPro" id="IPR011009">
    <property type="entry name" value="Kinase-like_dom_sf"/>
</dbReference>
<dbReference type="PROSITE" id="PS50011">
    <property type="entry name" value="PROTEIN_KINASE_DOM"/>
    <property type="match status" value="1"/>
</dbReference>
<evidence type="ECO:0000313" key="4">
    <source>
        <dbReference type="Proteomes" id="UP000193240"/>
    </source>
</evidence>
<dbReference type="Pfam" id="PF00069">
    <property type="entry name" value="Pkinase"/>
    <property type="match status" value="1"/>
</dbReference>
<dbReference type="EMBL" id="KZ107867">
    <property type="protein sequence ID" value="OSS43401.1"/>
    <property type="molecule type" value="Genomic_DNA"/>
</dbReference>
<protein>
    <recommendedName>
        <fullName evidence="2">Protein kinase domain-containing protein</fullName>
    </recommendedName>
</protein>
<dbReference type="AlphaFoldDB" id="A0A1Y2LHN7"/>
<name>A0A1Y2LHN7_EPING</name>